<dbReference type="PRINTS" id="PR00507">
    <property type="entry name" value="N12N6MTFRASE"/>
</dbReference>
<evidence type="ECO:0000256" key="2">
    <source>
        <dbReference type="ARBA" id="ARBA00022679"/>
    </source>
</evidence>
<dbReference type="REBASE" id="157326">
    <property type="entry name" value="M.Psp4019ORF15455P"/>
</dbReference>
<name>A0A1B2DJ32_9BACL</name>
<keyword evidence="1" id="KW-0489">Methyltransferase</keyword>
<keyword evidence="3" id="KW-0949">S-adenosyl-L-methionine</keyword>
<dbReference type="GO" id="GO:0009007">
    <property type="term" value="F:site-specific DNA-methyltransferase (adenine-specific) activity"/>
    <property type="evidence" value="ECO:0007669"/>
    <property type="project" value="UniProtKB-EC"/>
</dbReference>
<feature type="domain" description="DNA methylase adenine-specific" evidence="5">
    <location>
        <begin position="48"/>
        <end position="249"/>
    </location>
</feature>
<organism evidence="6">
    <name type="scientific">Paenibacillus sp. BIHB 4019</name>
    <dbReference type="NCBI Taxonomy" id="1870819"/>
    <lineage>
        <taxon>Bacteria</taxon>
        <taxon>Bacillati</taxon>
        <taxon>Bacillota</taxon>
        <taxon>Bacilli</taxon>
        <taxon>Bacillales</taxon>
        <taxon>Paenibacillaceae</taxon>
        <taxon>Paenibacillus</taxon>
    </lineage>
</organism>
<protein>
    <recommendedName>
        <fullName evidence="5">DNA methylase adenine-specific domain-containing protein</fullName>
    </recommendedName>
</protein>
<accession>A0A1B2DJ32</accession>
<keyword evidence="4" id="KW-0680">Restriction system</keyword>
<dbReference type="GO" id="GO:0003677">
    <property type="term" value="F:DNA binding"/>
    <property type="evidence" value="ECO:0007669"/>
    <property type="project" value="InterPro"/>
</dbReference>
<evidence type="ECO:0000313" key="6">
    <source>
        <dbReference type="EMBL" id="ANY67706.1"/>
    </source>
</evidence>
<sequence length="408" mass="44543">MGKADRKRWDGNVRSMAIIAKPDAEITEDDREFLRQNYTSAGGLLPNAYSGGAFFTPTHVARFIVEALRGLCGGTFPEGSRWLEPSCGSGVFLEHIPAAANTTALELDETSARVSSLLYPSVSVIQGDALTHGLRNYYDFVIGNPPYGVSIDVDAGDLPDDFVTLRAAKGRAKGKSELAFIELAVKAAKPGGYIAFVLPHGINYANYAEKLRDLLYRTCWHVATIGLPGETFAHVGTTIETQILIVRKAPPGTPLIPAVTTRWGSNFKRGGYEDITQFDAKFLAGQPPAYFAKITDIGYDKHGKSTDKWGGGLTQLDELLADFIDGNLTRENLYPHIPSWHSVKDVSAFMFSHGNGGCDGQRDASATYSDGPYRWNELTLGAGVEIEWRGEMVSTFDFGWQDRVVAEC</sequence>
<dbReference type="PROSITE" id="PS00092">
    <property type="entry name" value="N6_MTASE"/>
    <property type="match status" value="1"/>
</dbReference>
<reference evidence="6" key="1">
    <citation type="submission" date="2016-08" db="EMBL/GenBank/DDBJ databases">
        <title>Complete Genome Seqeunce of Paenibacillus sp. BIHB 4019 from tea rhizoplane.</title>
        <authorList>
            <person name="Thakur R."/>
            <person name="Swarnkar M.K."/>
            <person name="Gulati A."/>
        </authorList>
    </citation>
    <scope>NUCLEOTIDE SEQUENCE [LARGE SCALE GENOMIC DNA]</scope>
    <source>
        <strain evidence="6">BIHB4019</strain>
    </source>
</reference>
<evidence type="ECO:0000256" key="4">
    <source>
        <dbReference type="ARBA" id="ARBA00022747"/>
    </source>
</evidence>
<evidence type="ECO:0000256" key="3">
    <source>
        <dbReference type="ARBA" id="ARBA00022691"/>
    </source>
</evidence>
<dbReference type="SUPFAM" id="SSF53335">
    <property type="entry name" value="S-adenosyl-L-methionine-dependent methyltransferases"/>
    <property type="match status" value="1"/>
</dbReference>
<dbReference type="GO" id="GO:0008170">
    <property type="term" value="F:N-methyltransferase activity"/>
    <property type="evidence" value="ECO:0007669"/>
    <property type="project" value="InterPro"/>
</dbReference>
<dbReference type="CDD" id="cd02440">
    <property type="entry name" value="AdoMet_MTases"/>
    <property type="match status" value="1"/>
</dbReference>
<evidence type="ECO:0000256" key="1">
    <source>
        <dbReference type="ARBA" id="ARBA00022603"/>
    </source>
</evidence>
<dbReference type="Gene3D" id="3.40.50.150">
    <property type="entry name" value="Vaccinia Virus protein VP39"/>
    <property type="match status" value="1"/>
</dbReference>
<dbReference type="GO" id="GO:0009307">
    <property type="term" value="P:DNA restriction-modification system"/>
    <property type="evidence" value="ECO:0007669"/>
    <property type="project" value="UniProtKB-KW"/>
</dbReference>
<dbReference type="InterPro" id="IPR002052">
    <property type="entry name" value="DNA_methylase_N6_adenine_CS"/>
</dbReference>
<proteinExistence type="predicted"/>
<dbReference type="InterPro" id="IPR003356">
    <property type="entry name" value="DNA_methylase_A-5"/>
</dbReference>
<dbReference type="PANTHER" id="PTHR33841:SF5">
    <property type="entry name" value="DNA METHYLASE (MODIFICATION METHYLASE) (METHYLTRANSFERASE)-RELATED"/>
    <property type="match status" value="1"/>
</dbReference>
<dbReference type="PANTHER" id="PTHR33841">
    <property type="entry name" value="DNA METHYLTRANSFERASE YEEA-RELATED"/>
    <property type="match status" value="1"/>
</dbReference>
<gene>
    <name evidence="6" type="ORF">BBD42_15455</name>
</gene>
<keyword evidence="2" id="KW-0808">Transferase</keyword>
<dbReference type="Pfam" id="PF02384">
    <property type="entry name" value="N6_Mtase"/>
    <property type="match status" value="1"/>
</dbReference>
<dbReference type="EMBL" id="CP016808">
    <property type="protein sequence ID" value="ANY67706.1"/>
    <property type="molecule type" value="Genomic_DNA"/>
</dbReference>
<dbReference type="InterPro" id="IPR029063">
    <property type="entry name" value="SAM-dependent_MTases_sf"/>
</dbReference>
<evidence type="ECO:0000259" key="5">
    <source>
        <dbReference type="Pfam" id="PF02384"/>
    </source>
</evidence>
<dbReference type="GO" id="GO:0032259">
    <property type="term" value="P:methylation"/>
    <property type="evidence" value="ECO:0007669"/>
    <property type="project" value="UniProtKB-KW"/>
</dbReference>
<dbReference type="AlphaFoldDB" id="A0A1B2DJ32"/>
<dbReference type="InterPro" id="IPR050953">
    <property type="entry name" value="N4_N6_ade-DNA_methylase"/>
</dbReference>